<dbReference type="SUPFAM" id="SSF53383">
    <property type="entry name" value="PLP-dependent transferases"/>
    <property type="match status" value="1"/>
</dbReference>
<dbReference type="FunFam" id="3.40.640.10:FF:000033">
    <property type="entry name" value="Aspartate aminotransferase"/>
    <property type="match status" value="1"/>
</dbReference>
<evidence type="ECO:0000256" key="6">
    <source>
        <dbReference type="RuleBase" id="RU000481"/>
    </source>
</evidence>
<dbReference type="GO" id="GO:0030170">
    <property type="term" value="F:pyridoxal phosphate binding"/>
    <property type="evidence" value="ECO:0007669"/>
    <property type="project" value="InterPro"/>
</dbReference>
<protein>
    <recommendedName>
        <fullName evidence="6">Aminotransferase</fullName>
        <ecNumber evidence="6">2.6.1.-</ecNumber>
    </recommendedName>
</protein>
<dbReference type="CDD" id="cd00609">
    <property type="entry name" value="AAT_like"/>
    <property type="match status" value="1"/>
</dbReference>
<dbReference type="EMBL" id="FQVQ01000007">
    <property type="protein sequence ID" value="SHF34945.1"/>
    <property type="molecule type" value="Genomic_DNA"/>
</dbReference>
<evidence type="ECO:0000313" key="9">
    <source>
        <dbReference type="Proteomes" id="UP000184147"/>
    </source>
</evidence>
<dbReference type="EC" id="2.6.1.-" evidence="6"/>
<dbReference type="InterPro" id="IPR050596">
    <property type="entry name" value="AspAT/PAT-like"/>
</dbReference>
<organism evidence="8 9">
    <name type="scientific">Flavobacterium fontis</name>
    <dbReference type="NCBI Taxonomy" id="1124188"/>
    <lineage>
        <taxon>Bacteria</taxon>
        <taxon>Pseudomonadati</taxon>
        <taxon>Bacteroidota</taxon>
        <taxon>Flavobacteriia</taxon>
        <taxon>Flavobacteriales</taxon>
        <taxon>Flavobacteriaceae</taxon>
        <taxon>Flavobacterium</taxon>
    </lineage>
</organism>
<dbReference type="InterPro" id="IPR015424">
    <property type="entry name" value="PyrdxlP-dep_Trfase"/>
</dbReference>
<keyword evidence="4 6" id="KW-0808">Transferase</keyword>
<dbReference type="AlphaFoldDB" id="A0A1M5AXJ5"/>
<dbReference type="InterPro" id="IPR004838">
    <property type="entry name" value="NHTrfase_class1_PyrdxlP-BS"/>
</dbReference>
<sequence>MPEISKHNTPMNPLSDRINSLTTSQTLAMAALARELKAQGKDIISLSLGEPDFNTPDFIKAAAKKAIDENYSTYSPVDGYLELKEAICRKFKRDNNLTYTPAQIVVSTGAKQSLYNIAQVMINPGDEVILPAPYWVSYAEIIKIAGGIPVEVPTSVESDFKITPEQLAHAITPKTKMIWYSSPCNPSGSVYSREELTALSEIILQHDNLYVVSDEIYEHINFSGTFCSIASIPGMFDRTITVNGVAKAFAMTGWRIGYIGAPEVIAKACTKMQGQVTSGANSIAQRATITAVDADPSVLNDMVAAFQRRRDLVVGLIQDIPGMKINVPEGAFYVFPDVSSFFGKTLRGKLIQNADDFSMYLLSEANVATVTGDAFGNPNCIRFSYATSEEVLTEALRRIKEALA</sequence>
<dbReference type="Gene3D" id="3.40.640.10">
    <property type="entry name" value="Type I PLP-dependent aspartate aminotransferase-like (Major domain)"/>
    <property type="match status" value="1"/>
</dbReference>
<name>A0A1M5AXJ5_9FLAO</name>
<comment type="similarity">
    <text evidence="2 6">Belongs to the class-I pyridoxal-phosphate-dependent aminotransferase family.</text>
</comment>
<dbReference type="PANTHER" id="PTHR46383:SF1">
    <property type="entry name" value="ASPARTATE AMINOTRANSFERASE"/>
    <property type="match status" value="1"/>
</dbReference>
<dbReference type="InterPro" id="IPR004839">
    <property type="entry name" value="Aminotransferase_I/II_large"/>
</dbReference>
<gene>
    <name evidence="8" type="ORF">SAMN05444377_10732</name>
</gene>
<comment type="cofactor">
    <cofactor evidence="1 6">
        <name>pyridoxal 5'-phosphate</name>
        <dbReference type="ChEBI" id="CHEBI:597326"/>
    </cofactor>
</comment>
<keyword evidence="5" id="KW-0663">Pyridoxal phosphate</keyword>
<evidence type="ECO:0000256" key="3">
    <source>
        <dbReference type="ARBA" id="ARBA00022576"/>
    </source>
</evidence>
<reference evidence="8 9" key="1">
    <citation type="submission" date="2016-11" db="EMBL/GenBank/DDBJ databases">
        <authorList>
            <person name="Jaros S."/>
            <person name="Januszkiewicz K."/>
            <person name="Wedrychowicz H."/>
        </authorList>
    </citation>
    <scope>NUCLEOTIDE SEQUENCE [LARGE SCALE GENOMIC DNA]</scope>
    <source>
        <strain evidence="8 9">DSM 25660</strain>
    </source>
</reference>
<dbReference type="Gene3D" id="3.90.1150.10">
    <property type="entry name" value="Aspartate Aminotransferase, domain 1"/>
    <property type="match status" value="1"/>
</dbReference>
<feature type="domain" description="Aminotransferase class I/classII large" evidence="7">
    <location>
        <begin position="41"/>
        <end position="399"/>
    </location>
</feature>
<keyword evidence="3 6" id="KW-0032">Aminotransferase</keyword>
<dbReference type="Proteomes" id="UP000184147">
    <property type="component" value="Unassembled WGS sequence"/>
</dbReference>
<keyword evidence="9" id="KW-1185">Reference proteome</keyword>
<evidence type="ECO:0000259" key="7">
    <source>
        <dbReference type="Pfam" id="PF00155"/>
    </source>
</evidence>
<dbReference type="InterPro" id="IPR015421">
    <property type="entry name" value="PyrdxlP-dep_Trfase_major"/>
</dbReference>
<evidence type="ECO:0000256" key="1">
    <source>
        <dbReference type="ARBA" id="ARBA00001933"/>
    </source>
</evidence>
<proteinExistence type="inferred from homology"/>
<dbReference type="STRING" id="1124188.SAMN05444377_10732"/>
<dbReference type="InterPro" id="IPR015422">
    <property type="entry name" value="PyrdxlP-dep_Trfase_small"/>
</dbReference>
<evidence type="ECO:0000256" key="5">
    <source>
        <dbReference type="ARBA" id="ARBA00022898"/>
    </source>
</evidence>
<dbReference type="GO" id="GO:0008483">
    <property type="term" value="F:transaminase activity"/>
    <property type="evidence" value="ECO:0007669"/>
    <property type="project" value="UniProtKB-KW"/>
</dbReference>
<dbReference type="PROSITE" id="PS00105">
    <property type="entry name" value="AA_TRANSFER_CLASS_1"/>
    <property type="match status" value="1"/>
</dbReference>
<dbReference type="Pfam" id="PF00155">
    <property type="entry name" value="Aminotran_1_2"/>
    <property type="match status" value="1"/>
</dbReference>
<evidence type="ECO:0000256" key="4">
    <source>
        <dbReference type="ARBA" id="ARBA00022679"/>
    </source>
</evidence>
<evidence type="ECO:0000313" key="8">
    <source>
        <dbReference type="EMBL" id="SHF34945.1"/>
    </source>
</evidence>
<dbReference type="GO" id="GO:0006520">
    <property type="term" value="P:amino acid metabolic process"/>
    <property type="evidence" value="ECO:0007669"/>
    <property type="project" value="InterPro"/>
</dbReference>
<dbReference type="PANTHER" id="PTHR46383">
    <property type="entry name" value="ASPARTATE AMINOTRANSFERASE"/>
    <property type="match status" value="1"/>
</dbReference>
<accession>A0A1M5AXJ5</accession>
<evidence type="ECO:0000256" key="2">
    <source>
        <dbReference type="ARBA" id="ARBA00007441"/>
    </source>
</evidence>